<evidence type="ECO:0000256" key="1">
    <source>
        <dbReference type="SAM" id="Phobius"/>
    </source>
</evidence>
<protein>
    <submittedName>
        <fullName evidence="2">Uncharacterized protein</fullName>
    </submittedName>
</protein>
<reference evidence="2 3" key="1">
    <citation type="journal article" date="2016" name="Nat. Commun.">
        <title>Thousands of microbial genomes shed light on interconnected biogeochemical processes in an aquifer system.</title>
        <authorList>
            <person name="Anantharaman K."/>
            <person name="Brown C.T."/>
            <person name="Hug L.A."/>
            <person name="Sharon I."/>
            <person name="Castelle C.J."/>
            <person name="Probst A.J."/>
            <person name="Thomas B.C."/>
            <person name="Singh A."/>
            <person name="Wilkins M.J."/>
            <person name="Karaoz U."/>
            <person name="Brodie E.L."/>
            <person name="Williams K.H."/>
            <person name="Hubbard S.S."/>
            <person name="Banfield J.F."/>
        </authorList>
    </citation>
    <scope>NUCLEOTIDE SEQUENCE [LARGE SCALE GENOMIC DNA]</scope>
</reference>
<feature type="transmembrane region" description="Helical" evidence="1">
    <location>
        <begin position="9"/>
        <end position="28"/>
    </location>
</feature>
<dbReference type="AlphaFoldDB" id="A0A1F7L034"/>
<sequence>MQSTTKKKTVIIVGVVVFIIIVLSFILLSKNKKEEVKEKTGGVLIQEENILPTVDSSVKVEFTSSSEGKEAILRLSGIPSGTESIDYELSYQEAQKGLQGVIGTIMPDNQTAYEKKITLGTCSSGRCVYHEIIGKVKVTLKFVGSYGDKIYEKEYDI</sequence>
<evidence type="ECO:0000313" key="2">
    <source>
        <dbReference type="EMBL" id="OGK73416.1"/>
    </source>
</evidence>
<comment type="caution">
    <text evidence="2">The sequence shown here is derived from an EMBL/GenBank/DDBJ whole genome shotgun (WGS) entry which is preliminary data.</text>
</comment>
<gene>
    <name evidence="2" type="ORF">A3K52_01310</name>
</gene>
<keyword evidence="1" id="KW-1133">Transmembrane helix</keyword>
<keyword evidence="1" id="KW-0812">Transmembrane</keyword>
<dbReference type="Proteomes" id="UP000177050">
    <property type="component" value="Unassembled WGS sequence"/>
</dbReference>
<proteinExistence type="predicted"/>
<name>A0A1F7L034_9BACT</name>
<dbReference type="EMBL" id="MGBR01000001">
    <property type="protein sequence ID" value="OGK73416.1"/>
    <property type="molecule type" value="Genomic_DNA"/>
</dbReference>
<keyword evidence="1" id="KW-0472">Membrane</keyword>
<organism evidence="2 3">
    <name type="scientific">Candidatus Roizmanbacteria bacterium RIFOXYD1_FULL_38_12</name>
    <dbReference type="NCBI Taxonomy" id="1802093"/>
    <lineage>
        <taxon>Bacteria</taxon>
        <taxon>Candidatus Roizmaniibacteriota</taxon>
    </lineage>
</organism>
<evidence type="ECO:0000313" key="3">
    <source>
        <dbReference type="Proteomes" id="UP000177050"/>
    </source>
</evidence>
<accession>A0A1F7L034</accession>